<proteinExistence type="predicted"/>
<dbReference type="EMBL" id="JAVFWL010000005">
    <property type="protein sequence ID" value="KAK6757263.1"/>
    <property type="molecule type" value="Genomic_DNA"/>
</dbReference>
<protein>
    <submittedName>
        <fullName evidence="1">Uncharacterized protein</fullName>
    </submittedName>
</protein>
<comment type="caution">
    <text evidence="1">The sequence shown here is derived from an EMBL/GenBank/DDBJ whole genome shotgun (WGS) entry which is preliminary data.</text>
</comment>
<evidence type="ECO:0000313" key="2">
    <source>
        <dbReference type="Proteomes" id="UP001303046"/>
    </source>
</evidence>
<name>A0ABR1E441_NECAM</name>
<dbReference type="Proteomes" id="UP001303046">
    <property type="component" value="Unassembled WGS sequence"/>
</dbReference>
<sequence length="66" mass="7859">MCCCTTNLVVLPPVFPLRKVLDNQSTYRCTRITWMKCLALIKPLWMRQRFYFNSELCEEDESTGQH</sequence>
<reference evidence="1 2" key="1">
    <citation type="submission" date="2023-08" db="EMBL/GenBank/DDBJ databases">
        <title>A Necator americanus chromosomal reference genome.</title>
        <authorList>
            <person name="Ilik V."/>
            <person name="Petrzelkova K.J."/>
            <person name="Pardy F."/>
            <person name="Fuh T."/>
            <person name="Niatou-Singa F.S."/>
            <person name="Gouil Q."/>
            <person name="Baker L."/>
            <person name="Ritchie M.E."/>
            <person name="Jex A.R."/>
            <person name="Gazzola D."/>
            <person name="Li H."/>
            <person name="Toshio Fujiwara R."/>
            <person name="Zhan B."/>
            <person name="Aroian R.V."/>
            <person name="Pafco B."/>
            <person name="Schwarz E.M."/>
        </authorList>
    </citation>
    <scope>NUCLEOTIDE SEQUENCE [LARGE SCALE GENOMIC DNA]</scope>
    <source>
        <strain evidence="1 2">Aroian</strain>
        <tissue evidence="1">Whole animal</tissue>
    </source>
</reference>
<evidence type="ECO:0000313" key="1">
    <source>
        <dbReference type="EMBL" id="KAK6757263.1"/>
    </source>
</evidence>
<keyword evidence="2" id="KW-1185">Reference proteome</keyword>
<gene>
    <name evidence="1" type="primary">Necator_chrV.g20011</name>
    <name evidence="1" type="ORF">RB195_015219</name>
</gene>
<accession>A0ABR1E441</accession>
<organism evidence="1 2">
    <name type="scientific">Necator americanus</name>
    <name type="common">Human hookworm</name>
    <dbReference type="NCBI Taxonomy" id="51031"/>
    <lineage>
        <taxon>Eukaryota</taxon>
        <taxon>Metazoa</taxon>
        <taxon>Ecdysozoa</taxon>
        <taxon>Nematoda</taxon>
        <taxon>Chromadorea</taxon>
        <taxon>Rhabditida</taxon>
        <taxon>Rhabditina</taxon>
        <taxon>Rhabditomorpha</taxon>
        <taxon>Strongyloidea</taxon>
        <taxon>Ancylostomatidae</taxon>
        <taxon>Bunostominae</taxon>
        <taxon>Necator</taxon>
    </lineage>
</organism>